<evidence type="ECO:0000256" key="2">
    <source>
        <dbReference type="ARBA" id="ARBA00022771"/>
    </source>
</evidence>
<feature type="compositionally biased region" description="Basic and acidic residues" evidence="5">
    <location>
        <begin position="327"/>
        <end position="341"/>
    </location>
</feature>
<feature type="compositionally biased region" description="Basic residues" evidence="5">
    <location>
        <begin position="508"/>
        <end position="526"/>
    </location>
</feature>
<reference evidence="7" key="1">
    <citation type="submission" date="2022-06" db="EMBL/GenBank/DDBJ databases">
        <authorList>
            <person name="Berger JAMES D."/>
            <person name="Berger JAMES D."/>
        </authorList>
    </citation>
    <scope>NUCLEOTIDE SEQUENCE [LARGE SCALE GENOMIC DNA]</scope>
</reference>
<feature type="compositionally biased region" description="Basic and acidic residues" evidence="5">
    <location>
        <begin position="365"/>
        <end position="390"/>
    </location>
</feature>
<dbReference type="Proteomes" id="UP000050795">
    <property type="component" value="Unassembled WGS sequence"/>
</dbReference>
<feature type="region of interest" description="Disordered" evidence="5">
    <location>
        <begin position="860"/>
        <end position="1186"/>
    </location>
</feature>
<dbReference type="Gene3D" id="3.30.40.10">
    <property type="entry name" value="Zinc/RING finger domain, C3HC4 (zinc finger)"/>
    <property type="match status" value="1"/>
</dbReference>
<feature type="compositionally biased region" description="Polar residues" evidence="5">
    <location>
        <begin position="980"/>
        <end position="989"/>
    </location>
</feature>
<dbReference type="GO" id="GO:0031213">
    <property type="term" value="C:RSF complex"/>
    <property type="evidence" value="ECO:0007669"/>
    <property type="project" value="InterPro"/>
</dbReference>
<feature type="compositionally biased region" description="Acidic residues" evidence="5">
    <location>
        <begin position="961"/>
        <end position="970"/>
    </location>
</feature>
<feature type="compositionally biased region" description="Basic and acidic residues" evidence="5">
    <location>
        <begin position="754"/>
        <end position="764"/>
    </location>
</feature>
<evidence type="ECO:0000313" key="8">
    <source>
        <dbReference type="WBParaSite" id="TREG1_55180.1"/>
    </source>
</evidence>
<feature type="region of interest" description="Disordered" evidence="5">
    <location>
        <begin position="264"/>
        <end position="302"/>
    </location>
</feature>
<dbReference type="InterPro" id="IPR011011">
    <property type="entry name" value="Znf_FYVE_PHD"/>
</dbReference>
<feature type="compositionally biased region" description="Polar residues" evidence="5">
    <location>
        <begin position="430"/>
        <end position="442"/>
    </location>
</feature>
<dbReference type="PANTHER" id="PTHR14296">
    <property type="entry name" value="REMODELING AND SPACING FACTOR 1"/>
    <property type="match status" value="1"/>
</dbReference>
<dbReference type="WBParaSite" id="TREG1_55180.1">
    <property type="protein sequence ID" value="TREG1_55180.1"/>
    <property type="gene ID" value="TREG1_55180"/>
</dbReference>
<dbReference type="InterPro" id="IPR019786">
    <property type="entry name" value="Zinc_finger_PHD-type_CS"/>
</dbReference>
<feature type="compositionally biased region" description="Acidic residues" evidence="5">
    <location>
        <begin position="1085"/>
        <end position="1095"/>
    </location>
</feature>
<feature type="region of interest" description="Disordered" evidence="5">
    <location>
        <begin position="745"/>
        <end position="839"/>
    </location>
</feature>
<feature type="compositionally biased region" description="Basic residues" evidence="5">
    <location>
        <begin position="1122"/>
        <end position="1131"/>
    </location>
</feature>
<feature type="compositionally biased region" description="Polar residues" evidence="5">
    <location>
        <begin position="470"/>
        <end position="485"/>
    </location>
</feature>
<dbReference type="GO" id="GO:0042393">
    <property type="term" value="F:histone binding"/>
    <property type="evidence" value="ECO:0007669"/>
    <property type="project" value="TreeGrafter"/>
</dbReference>
<protein>
    <submittedName>
        <fullName evidence="8">PHD-type domain-containing protein</fullName>
    </submittedName>
</protein>
<dbReference type="GO" id="GO:0008270">
    <property type="term" value="F:zinc ion binding"/>
    <property type="evidence" value="ECO:0007669"/>
    <property type="project" value="UniProtKB-KW"/>
</dbReference>
<dbReference type="InterPro" id="IPR019787">
    <property type="entry name" value="Znf_PHD-finger"/>
</dbReference>
<dbReference type="InterPro" id="IPR028938">
    <property type="entry name" value="Rsf1-like"/>
</dbReference>
<feature type="compositionally biased region" description="Polar residues" evidence="5">
    <location>
        <begin position="1172"/>
        <end position="1186"/>
    </location>
</feature>
<feature type="region of interest" description="Disordered" evidence="5">
    <location>
        <begin position="327"/>
        <end position="544"/>
    </location>
</feature>
<keyword evidence="2 4" id="KW-0863">Zinc-finger</keyword>
<evidence type="ECO:0000256" key="1">
    <source>
        <dbReference type="ARBA" id="ARBA00022723"/>
    </source>
</evidence>
<feature type="compositionally biased region" description="Basic residues" evidence="5">
    <location>
        <begin position="994"/>
        <end position="1018"/>
    </location>
</feature>
<feature type="compositionally biased region" description="Polar residues" evidence="5">
    <location>
        <begin position="276"/>
        <end position="285"/>
    </location>
</feature>
<dbReference type="PROSITE" id="PS50016">
    <property type="entry name" value="ZF_PHD_2"/>
    <property type="match status" value="1"/>
</dbReference>
<evidence type="ECO:0000256" key="5">
    <source>
        <dbReference type="SAM" id="MobiDB-lite"/>
    </source>
</evidence>
<keyword evidence="1" id="KW-0479">Metal-binding</keyword>
<proteinExistence type="predicted"/>
<dbReference type="PROSITE" id="PS01359">
    <property type="entry name" value="ZF_PHD_1"/>
    <property type="match status" value="1"/>
</dbReference>
<dbReference type="SMART" id="SM00249">
    <property type="entry name" value="PHD"/>
    <property type="match status" value="1"/>
</dbReference>
<feature type="compositionally biased region" description="Polar residues" evidence="5">
    <location>
        <begin position="398"/>
        <end position="420"/>
    </location>
</feature>
<feature type="domain" description="PHD-type" evidence="6">
    <location>
        <begin position="629"/>
        <end position="679"/>
    </location>
</feature>
<dbReference type="PANTHER" id="PTHR14296:SF16">
    <property type="entry name" value="REMODELING AND SPACING FACTOR 1"/>
    <property type="match status" value="1"/>
</dbReference>
<dbReference type="SUPFAM" id="SSF57903">
    <property type="entry name" value="FYVE/PHD zinc finger"/>
    <property type="match status" value="1"/>
</dbReference>
<sequence>MDENTDICGEKEEDSPKPDDLRCLPDFAILCSFLTYFGSDLGIHLTFPQLYDFLCLQDSANTKIWETLHVKLLNKLKYRARPDRWEPVLGRFLLNHGLHIDGIETAADILLSTEYVNDDKANFISREPVGHLPSSYYRISPCIRTRTLLCLLESQFDRNQPFKDKANLRSPIDLRFPPLGIDVWGRSYWLLKDSDVNIYLYREDHHDNSFMLLCESFDEVRDLIEELKGAYSEDEKLEDILRKRQLSTDEADLKDQLTTLIQEGIASPENQKPENCENSDLSASTPDVGFKPAATPPPTPAFPHVPTLHSVDLLLATSKVQQFIKTEYRDNETEEEEKRSPEMVSTLQTDEKGDDKMEAQVNEAKQGDLHTSEEYHIKPECTEDGVLRPDDDGDDCNTKVTENPPQTSTIEESTCVMSNNKMKKSRKQNSNKNYPESSINEQQDLRRSSRQRKPVQVFTIEPVQPKRLKISSTPITESLSKSTNEVGDGGNSKKKKIPEDASAVAVTVKKKRKKKKRHRKKSRKRSNPWNNETSSSDSDVEEDDSFEKALMQHMDADSDDSISHSKAKANKRVSAEWSDAPESDFDPNGLDVLSDVDSVTDGRNLARQKRLQKKFISDTDNTLNEIEKEEPCQVCFKSHMPDWMLLCDRCDLGHHAMCLSPPLYIIPEGDWFCPRCQHTALISSLNETVTALEAESKKRNIWKRMQERLNFVNISMTNILGDDDSDCADGRKVKKGKVLRNIQSNNVNYAYDHSSSDRESKDANSDSNSDAESVEYNTDSGVDGRSQKPSARHPRLRQRRKIQYSTSRRVKFREETSDEDTESSESEAESIPCRTTRQRQVKYKLSDAFKQLDEALEADEKYQEEKQRRLKRKANQNLNESGGEAVDEECETNSHPPGRSRGKDLSNILGPEWKESEDRNRKRRRDKFSSSSSSEDSANEDKISGKNRKASDEDFNPSSSEEAESEDEADDYRRHHSSDEQLSSDNSWLCTARRSSRSSRKNTSKRRKLCNYPRRSRRPVPCFEDSDECSDRKATRSRRCTRNVVSYRESNDEESSDNNSNKSMQGTSSGVVTPNKSKQIRRVLDDDDDDEEDNGGDNITKKENNTTDNQPPSPITVSLKANRTHGNRKILKSSSSSSDSEYKPFDDDDDDGGDDGEEEEGDATASDDSDQFTKPNNLKSVAKSNKSNSLEIIKPELSDEINNNNNSDDHDHQLRSPELVISETSDIDNSLFKDHVVKSPTPVTVTTNSTNTTAIVSECYKTEETDENIKMINILSSSPKNYLNGQCNNLKTTTTIATVTPASNDDEEVEDEADECLPNRNFHVSHLFDKNTIDDDNDSKTCVSPDLF</sequence>
<feature type="compositionally biased region" description="Basic and acidic residues" evidence="5">
    <location>
        <begin position="939"/>
        <end position="952"/>
    </location>
</feature>
<evidence type="ECO:0000259" key="6">
    <source>
        <dbReference type="PROSITE" id="PS50016"/>
    </source>
</evidence>
<evidence type="ECO:0000256" key="4">
    <source>
        <dbReference type="PROSITE-ProRule" id="PRU00146"/>
    </source>
</evidence>
<dbReference type="CDD" id="cd15543">
    <property type="entry name" value="PHD_RSF1"/>
    <property type="match status" value="1"/>
</dbReference>
<feature type="compositionally biased region" description="Basic and acidic residues" evidence="5">
    <location>
        <begin position="349"/>
        <end position="358"/>
    </location>
</feature>
<feature type="compositionally biased region" description="Polar residues" evidence="5">
    <location>
        <begin position="1062"/>
        <end position="1077"/>
    </location>
</feature>
<evidence type="ECO:0000256" key="3">
    <source>
        <dbReference type="ARBA" id="ARBA00022833"/>
    </source>
</evidence>
<reference evidence="8" key="2">
    <citation type="submission" date="2023-11" db="UniProtKB">
        <authorList>
            <consortium name="WormBaseParasite"/>
        </authorList>
    </citation>
    <scope>IDENTIFICATION</scope>
</reference>
<feature type="compositionally biased region" description="Basic residues" evidence="5">
    <location>
        <begin position="790"/>
        <end position="802"/>
    </location>
</feature>
<dbReference type="Pfam" id="PF00628">
    <property type="entry name" value="PHD"/>
    <property type="match status" value="1"/>
</dbReference>
<keyword evidence="7" id="KW-1185">Reference proteome</keyword>
<evidence type="ECO:0000313" key="7">
    <source>
        <dbReference type="Proteomes" id="UP000050795"/>
    </source>
</evidence>
<dbReference type="GO" id="GO:0045892">
    <property type="term" value="P:negative regulation of DNA-templated transcription"/>
    <property type="evidence" value="ECO:0007669"/>
    <property type="project" value="TreeGrafter"/>
</dbReference>
<feature type="compositionally biased region" description="Acidic residues" evidence="5">
    <location>
        <begin position="816"/>
        <end position="828"/>
    </location>
</feature>
<feature type="compositionally biased region" description="Polar residues" evidence="5">
    <location>
        <begin position="1106"/>
        <end position="1121"/>
    </location>
</feature>
<dbReference type="InterPro" id="IPR001965">
    <property type="entry name" value="Znf_PHD"/>
</dbReference>
<name>A0AA85K0X9_TRIRE</name>
<feature type="compositionally biased region" description="Acidic residues" evidence="5">
    <location>
        <begin position="1146"/>
        <end position="1170"/>
    </location>
</feature>
<organism evidence="7 8">
    <name type="scientific">Trichobilharzia regenti</name>
    <name type="common">Nasal bird schistosome</name>
    <dbReference type="NCBI Taxonomy" id="157069"/>
    <lineage>
        <taxon>Eukaryota</taxon>
        <taxon>Metazoa</taxon>
        <taxon>Spiralia</taxon>
        <taxon>Lophotrochozoa</taxon>
        <taxon>Platyhelminthes</taxon>
        <taxon>Trematoda</taxon>
        <taxon>Digenea</taxon>
        <taxon>Strigeidida</taxon>
        <taxon>Schistosomatoidea</taxon>
        <taxon>Schistosomatidae</taxon>
        <taxon>Trichobilharzia</taxon>
    </lineage>
</organism>
<dbReference type="InterPro" id="IPR013083">
    <property type="entry name" value="Znf_RING/FYVE/PHD"/>
</dbReference>
<keyword evidence="3" id="KW-0862">Zinc</keyword>
<accession>A0AA85K0X9</accession>